<protein>
    <submittedName>
        <fullName evidence="4">LytTR family DNA-binding domain-containing protein</fullName>
    </submittedName>
</protein>
<keyword evidence="2" id="KW-0472">Membrane</keyword>
<dbReference type="GO" id="GO:0003677">
    <property type="term" value="F:DNA binding"/>
    <property type="evidence" value="ECO:0007669"/>
    <property type="project" value="UniProtKB-KW"/>
</dbReference>
<evidence type="ECO:0000259" key="3">
    <source>
        <dbReference type="PROSITE" id="PS50930"/>
    </source>
</evidence>
<feature type="transmembrane region" description="Helical" evidence="2">
    <location>
        <begin position="74"/>
        <end position="94"/>
    </location>
</feature>
<dbReference type="EMBL" id="CP158375">
    <property type="protein sequence ID" value="XDO97144.1"/>
    <property type="molecule type" value="Genomic_DNA"/>
</dbReference>
<dbReference type="Gene3D" id="2.40.50.1020">
    <property type="entry name" value="LytTr DNA-binding domain"/>
    <property type="match status" value="1"/>
</dbReference>
<feature type="transmembrane region" description="Helical" evidence="2">
    <location>
        <begin position="39"/>
        <end position="62"/>
    </location>
</feature>
<name>A0AB39KV13_9CAUL</name>
<feature type="region of interest" description="Disordered" evidence="1">
    <location>
        <begin position="6"/>
        <end position="29"/>
    </location>
</feature>
<dbReference type="PIRSF" id="PIRSF031767">
    <property type="entry name" value="MHYE_LytTR"/>
    <property type="match status" value="1"/>
</dbReference>
<feature type="transmembrane region" description="Helical" evidence="2">
    <location>
        <begin position="157"/>
        <end position="173"/>
    </location>
</feature>
<organism evidence="4">
    <name type="scientific">Caulobacter sp. 73W</name>
    <dbReference type="NCBI Taxonomy" id="3161137"/>
    <lineage>
        <taxon>Bacteria</taxon>
        <taxon>Pseudomonadati</taxon>
        <taxon>Pseudomonadota</taxon>
        <taxon>Alphaproteobacteria</taxon>
        <taxon>Caulobacterales</taxon>
        <taxon>Caulobacteraceae</taxon>
        <taxon>Caulobacter</taxon>
    </lineage>
</organism>
<evidence type="ECO:0000256" key="2">
    <source>
        <dbReference type="SAM" id="Phobius"/>
    </source>
</evidence>
<dbReference type="GO" id="GO:0000156">
    <property type="term" value="F:phosphorelay response regulator activity"/>
    <property type="evidence" value="ECO:0007669"/>
    <property type="project" value="InterPro"/>
</dbReference>
<evidence type="ECO:0000313" key="4">
    <source>
        <dbReference type="EMBL" id="XDO97144.1"/>
    </source>
</evidence>
<dbReference type="AlphaFoldDB" id="A0AB39KV13"/>
<sequence length="290" mass="32114">MSAEAKALRAGRRDHRDSPPPTGTSGGFWGLAGEDRRDLLIGWLLATVAIWATTTVNVFSTVDDHEIDVMWPAIWEYTSAVSNMIAVLAVWAAVRWATLRRRPAPQIVLAHVAGVFAYSIPHVAMFVALREAIYAGLGSDYEFGPITRYVYELRKDVIGYFILAAVFWGVMRLRRQAPREAAPTTFDILDGSRLLRVETRDILAVTAAGNYAEFILADGRRPLMRTSLAALEQKLAATGFVRTHRSWLVNPARVTGLRPDGSGDYTVEMGAVEAPLSRRFPEATTKLRRG</sequence>
<dbReference type="InterPro" id="IPR007492">
    <property type="entry name" value="LytTR_DNA-bd_dom"/>
</dbReference>
<feature type="domain" description="HTH LytTR-type" evidence="3">
    <location>
        <begin position="186"/>
        <end position="279"/>
    </location>
</feature>
<dbReference type="PROSITE" id="PS50930">
    <property type="entry name" value="HTH_LYTTR"/>
    <property type="match status" value="1"/>
</dbReference>
<accession>A0AB39KV13</accession>
<dbReference type="InterPro" id="IPR046947">
    <property type="entry name" value="LytR-like"/>
</dbReference>
<dbReference type="SMART" id="SM00850">
    <property type="entry name" value="LytTR"/>
    <property type="match status" value="1"/>
</dbReference>
<keyword evidence="4" id="KW-0238">DNA-binding</keyword>
<dbReference type="PANTHER" id="PTHR37299:SF1">
    <property type="entry name" value="STAGE 0 SPORULATION PROTEIN A HOMOLOG"/>
    <property type="match status" value="1"/>
</dbReference>
<feature type="transmembrane region" description="Helical" evidence="2">
    <location>
        <begin position="106"/>
        <end position="129"/>
    </location>
</feature>
<gene>
    <name evidence="4" type="ORF">ABOZ73_01575</name>
</gene>
<reference evidence="4" key="1">
    <citation type="submission" date="2024-06" db="EMBL/GenBank/DDBJ databases">
        <title>Caulobacter inopinatus, sp. nov.</title>
        <authorList>
            <person name="Donachie S.P."/>
        </authorList>
    </citation>
    <scope>NUCLEOTIDE SEQUENCE</scope>
    <source>
        <strain evidence="4">73W</strain>
    </source>
</reference>
<dbReference type="PANTHER" id="PTHR37299">
    <property type="entry name" value="TRANSCRIPTIONAL REGULATOR-RELATED"/>
    <property type="match status" value="1"/>
</dbReference>
<proteinExistence type="predicted"/>
<dbReference type="Pfam" id="PF04397">
    <property type="entry name" value="LytTR"/>
    <property type="match status" value="1"/>
</dbReference>
<evidence type="ECO:0000256" key="1">
    <source>
        <dbReference type="SAM" id="MobiDB-lite"/>
    </source>
</evidence>
<keyword evidence="2" id="KW-1133">Transmembrane helix</keyword>
<dbReference type="InterPro" id="IPR012379">
    <property type="entry name" value="LytTR_MHYE"/>
</dbReference>
<dbReference type="RefSeq" id="WP_369060166.1">
    <property type="nucleotide sequence ID" value="NZ_CP158375.1"/>
</dbReference>
<keyword evidence="2" id="KW-0812">Transmembrane</keyword>